<gene>
    <name evidence="1" type="ORF">VFH_V088880</name>
</gene>
<protein>
    <submittedName>
        <fullName evidence="1">Uncharacterized protein</fullName>
    </submittedName>
</protein>
<dbReference type="EMBL" id="OX451740">
    <property type="protein sequence ID" value="CAI8613607.1"/>
    <property type="molecule type" value="Genomic_DNA"/>
</dbReference>
<reference evidence="1 2" key="1">
    <citation type="submission" date="2023-01" db="EMBL/GenBank/DDBJ databases">
        <authorList>
            <person name="Kreplak J."/>
        </authorList>
    </citation>
    <scope>NUCLEOTIDE SEQUENCE [LARGE SCALE GENOMIC DNA]</scope>
</reference>
<dbReference type="AlphaFoldDB" id="A0AAV1AYU8"/>
<evidence type="ECO:0000313" key="1">
    <source>
        <dbReference type="EMBL" id="CAI8613607.1"/>
    </source>
</evidence>
<keyword evidence="2" id="KW-1185">Reference proteome</keyword>
<organism evidence="1 2">
    <name type="scientific">Vicia faba</name>
    <name type="common">Broad bean</name>
    <name type="synonym">Faba vulgaris</name>
    <dbReference type="NCBI Taxonomy" id="3906"/>
    <lineage>
        <taxon>Eukaryota</taxon>
        <taxon>Viridiplantae</taxon>
        <taxon>Streptophyta</taxon>
        <taxon>Embryophyta</taxon>
        <taxon>Tracheophyta</taxon>
        <taxon>Spermatophyta</taxon>
        <taxon>Magnoliopsida</taxon>
        <taxon>eudicotyledons</taxon>
        <taxon>Gunneridae</taxon>
        <taxon>Pentapetalae</taxon>
        <taxon>rosids</taxon>
        <taxon>fabids</taxon>
        <taxon>Fabales</taxon>
        <taxon>Fabaceae</taxon>
        <taxon>Papilionoideae</taxon>
        <taxon>50 kb inversion clade</taxon>
        <taxon>NPAAA clade</taxon>
        <taxon>Hologalegina</taxon>
        <taxon>IRL clade</taxon>
        <taxon>Fabeae</taxon>
        <taxon>Vicia</taxon>
    </lineage>
</organism>
<proteinExistence type="predicted"/>
<accession>A0AAV1AYU8</accession>
<evidence type="ECO:0000313" key="2">
    <source>
        <dbReference type="Proteomes" id="UP001157006"/>
    </source>
</evidence>
<sequence>MCATLIITPLLSTILIRRRLRSATGYELGRKRGSGSITITLNKKAKHEEDEVCVEGVKTMAQVGHRDNLQEKFKGVDFKDFRGDEKFC</sequence>
<dbReference type="Proteomes" id="UP001157006">
    <property type="component" value="Chromosome 5"/>
</dbReference>
<name>A0AAV1AYU8_VICFA</name>